<dbReference type="PANTHER" id="PTHR16469:SF51">
    <property type="entry name" value="TRANSCRIPTION FACTOR TAU 55 KDA SUBUNIT"/>
    <property type="match status" value="1"/>
</dbReference>
<dbReference type="SUPFAM" id="SSF53254">
    <property type="entry name" value="Phosphoglycerate mutase-like"/>
    <property type="match status" value="1"/>
</dbReference>
<accession>A0A553I3U2</accession>
<evidence type="ECO:0000313" key="3">
    <source>
        <dbReference type="Proteomes" id="UP000319160"/>
    </source>
</evidence>
<comment type="caution">
    <text evidence="2">The sequence shown here is derived from an EMBL/GenBank/DDBJ whole genome shotgun (WGS) entry which is preliminary data.</text>
</comment>
<gene>
    <name evidence="2" type="ORF">FHL15_004312</name>
</gene>
<dbReference type="AlphaFoldDB" id="A0A553I3U2"/>
<reference evidence="3" key="1">
    <citation type="submission" date="2019-06" db="EMBL/GenBank/DDBJ databases">
        <title>Draft genome sequence of the griseofulvin-producing fungus Xylaria cubensis strain G536.</title>
        <authorList>
            <person name="Mead M.E."/>
            <person name="Raja H.A."/>
            <person name="Steenwyk J.L."/>
            <person name="Knowles S.L."/>
            <person name="Oberlies N.H."/>
            <person name="Rokas A."/>
        </authorList>
    </citation>
    <scope>NUCLEOTIDE SEQUENCE [LARGE SCALE GENOMIC DNA]</scope>
    <source>
        <strain evidence="3">G536</strain>
    </source>
</reference>
<dbReference type="InterPro" id="IPR013078">
    <property type="entry name" value="His_Pase_superF_clade-1"/>
</dbReference>
<dbReference type="Pfam" id="PF00300">
    <property type="entry name" value="His_Phos_1"/>
    <property type="match status" value="1"/>
</dbReference>
<proteinExistence type="predicted"/>
<feature type="compositionally biased region" description="Polar residues" evidence="1">
    <location>
        <begin position="385"/>
        <end position="394"/>
    </location>
</feature>
<protein>
    <recommendedName>
        <fullName evidence="4">Transcription factor domain-containing protein</fullName>
    </recommendedName>
</protein>
<name>A0A553I3U2_9PEZI</name>
<dbReference type="Proteomes" id="UP000319160">
    <property type="component" value="Unassembled WGS sequence"/>
</dbReference>
<organism evidence="2 3">
    <name type="scientific">Xylaria flabelliformis</name>
    <dbReference type="NCBI Taxonomy" id="2512241"/>
    <lineage>
        <taxon>Eukaryota</taxon>
        <taxon>Fungi</taxon>
        <taxon>Dikarya</taxon>
        <taxon>Ascomycota</taxon>
        <taxon>Pezizomycotina</taxon>
        <taxon>Sordariomycetes</taxon>
        <taxon>Xylariomycetidae</taxon>
        <taxon>Xylariales</taxon>
        <taxon>Xylariaceae</taxon>
        <taxon>Xylaria</taxon>
    </lineage>
</organism>
<evidence type="ECO:0000313" key="2">
    <source>
        <dbReference type="EMBL" id="TRX94851.1"/>
    </source>
</evidence>
<feature type="region of interest" description="Disordered" evidence="1">
    <location>
        <begin position="278"/>
        <end position="320"/>
    </location>
</feature>
<dbReference type="CDD" id="cd07067">
    <property type="entry name" value="HP_PGM_like"/>
    <property type="match status" value="1"/>
</dbReference>
<dbReference type="EMBL" id="VFLP01000019">
    <property type="protein sequence ID" value="TRX94851.1"/>
    <property type="molecule type" value="Genomic_DNA"/>
</dbReference>
<keyword evidence="3" id="KW-1185">Reference proteome</keyword>
<feature type="compositionally biased region" description="Basic and acidic residues" evidence="1">
    <location>
        <begin position="290"/>
        <end position="300"/>
    </location>
</feature>
<dbReference type="Gene3D" id="3.40.50.1240">
    <property type="entry name" value="Phosphoglycerate mutase-like"/>
    <property type="match status" value="1"/>
</dbReference>
<feature type="compositionally biased region" description="Polar residues" evidence="1">
    <location>
        <begin position="304"/>
        <end position="316"/>
    </location>
</feature>
<evidence type="ECO:0000256" key="1">
    <source>
        <dbReference type="SAM" id="MobiDB-lite"/>
    </source>
</evidence>
<feature type="region of interest" description="Disordered" evidence="1">
    <location>
        <begin position="363"/>
        <end position="394"/>
    </location>
</feature>
<dbReference type="InterPro" id="IPR051710">
    <property type="entry name" value="Phosphatase_SH3-domain"/>
</dbReference>
<dbReference type="STRING" id="2512241.A0A553I3U2"/>
<dbReference type="PANTHER" id="PTHR16469">
    <property type="entry name" value="UBIQUITIN-ASSOCIATED AND SH3 DOMAIN-CONTAINING BA-RELATED"/>
    <property type="match status" value="1"/>
</dbReference>
<evidence type="ECO:0008006" key="4">
    <source>
        <dbReference type="Google" id="ProtNLM"/>
    </source>
</evidence>
<dbReference type="InterPro" id="IPR029033">
    <property type="entry name" value="His_PPase_superfam"/>
</dbReference>
<dbReference type="OrthoDB" id="414418at2759"/>
<sequence length="394" mass="43699">MPRQIAMTTHGWLSLGFSRYQPKCRAYTGNLMSAQVSGRFEFRSTRLNSPLTHNVHYLCKFRSSWSVDHVTGTYTSYLRSPTGLPTDPALTSHGIEQAEELARHLSGLHPPIDQIYSSPYYRCLQTISPFVSRENAALRRSSFSDGNVPRPRLGIRVESGLSEWYGRAPFEHPTSAPFDELSTLFADLDANHVSSPAPSRRGESIPQLYERVASCIQAIIARCDQEGKRTILISTHAAVVIALGRVLTEKVPEDVSVEDFKAFTCGLSMYRRQGVHQDRSITAATSRPTKTRDRAERYADAQKATDTLPWSQSLASDPQEPRGLGLLPSRWICEVNSDCGFLRGGEERGWRFSGDESFIEVGGEGLPLSTSELHPNNAIDEDGHSSSSTVVPKL</sequence>